<name>A0A561T6P0_9ACTN</name>
<dbReference type="Proteomes" id="UP000317940">
    <property type="component" value="Unassembled WGS sequence"/>
</dbReference>
<keyword evidence="2" id="KW-1185">Reference proteome</keyword>
<gene>
    <name evidence="1" type="ORF">FHX73_14249</name>
</gene>
<comment type="caution">
    <text evidence="1">The sequence shown here is derived from an EMBL/GenBank/DDBJ whole genome shotgun (WGS) entry which is preliminary data.</text>
</comment>
<proteinExistence type="predicted"/>
<dbReference type="EMBL" id="VIWT01000004">
    <property type="protein sequence ID" value="TWF82767.1"/>
    <property type="molecule type" value="Genomic_DNA"/>
</dbReference>
<protein>
    <submittedName>
        <fullName evidence="1">Uncharacterized protein</fullName>
    </submittedName>
</protein>
<evidence type="ECO:0000313" key="1">
    <source>
        <dbReference type="EMBL" id="TWF82767.1"/>
    </source>
</evidence>
<reference evidence="1 2" key="1">
    <citation type="submission" date="2019-06" db="EMBL/GenBank/DDBJ databases">
        <title>Sequencing the genomes of 1000 actinobacteria strains.</title>
        <authorList>
            <person name="Klenk H.-P."/>
        </authorList>
    </citation>
    <scope>NUCLEOTIDE SEQUENCE [LARGE SCALE GENOMIC DNA]</scope>
    <source>
        <strain evidence="1 2">DSM 44826</strain>
    </source>
</reference>
<organism evidence="1 2">
    <name type="scientific">Kitasatospora viridis</name>
    <dbReference type="NCBI Taxonomy" id="281105"/>
    <lineage>
        <taxon>Bacteria</taxon>
        <taxon>Bacillati</taxon>
        <taxon>Actinomycetota</taxon>
        <taxon>Actinomycetes</taxon>
        <taxon>Kitasatosporales</taxon>
        <taxon>Streptomycetaceae</taxon>
        <taxon>Kitasatospora</taxon>
    </lineage>
</organism>
<dbReference type="OrthoDB" id="3431428at2"/>
<dbReference type="RefSeq" id="WP_145910044.1">
    <property type="nucleotide sequence ID" value="NZ_BAAAMZ010000017.1"/>
</dbReference>
<accession>A0A561T6P0</accession>
<sequence length="116" mass="12729">MSAQPIHGPELIPRPAQTPTGLYEAVAAILPHRLPELTADQTRAMTEAVEKNSLKPLLRFTLKWAVDIEIARHPETLAELHRAEYLAQHALTLDERRRQAALAGAIVSAAVEAVRG</sequence>
<dbReference type="AlphaFoldDB" id="A0A561T6P0"/>
<evidence type="ECO:0000313" key="2">
    <source>
        <dbReference type="Proteomes" id="UP000317940"/>
    </source>
</evidence>